<sequence length="263" mass="29122">MELGLGIGLIHIVLTLVAMGSAWKNGTLSIVAYSLYLFLNVFLCARLTKGDLYVILLWFTFTSILLFYRIFCIDKYQYWPFYILTNYFMGASLIMMAVVYFVLGSKKFNENAKPVLQTVISDPTTNRTETSTKPATSLTPTVSRPPGWRENLYYAEPMENRARHEYPRLGWLPDLYPDSNGSFDRFMPSAPELSTADSGDNQCNPFDFNCGDNNDTETSCDKHKCCDKDYSCDNAADLGGGCDDGGGADCGCGDNDGGGGNDD</sequence>
<dbReference type="OrthoDB" id="7875754at2759"/>
<reference evidence="2 3" key="1">
    <citation type="journal article" date="2007" name="Nature">
        <title>Evolution of genes and genomes on the Drosophila phylogeny.</title>
        <authorList>
            <consortium name="Drosophila 12 Genomes Consortium"/>
            <person name="Clark A.G."/>
            <person name="Eisen M.B."/>
            <person name="Smith D.R."/>
            <person name="Bergman C.M."/>
            <person name="Oliver B."/>
            <person name="Markow T.A."/>
            <person name="Kaufman T.C."/>
            <person name="Kellis M."/>
            <person name="Gelbart W."/>
            <person name="Iyer V.N."/>
            <person name="Pollard D.A."/>
            <person name="Sackton T.B."/>
            <person name="Larracuente A.M."/>
            <person name="Singh N.D."/>
            <person name="Abad J.P."/>
            <person name="Abt D.N."/>
            <person name="Adryan B."/>
            <person name="Aguade M."/>
            <person name="Akashi H."/>
            <person name="Anderson W.W."/>
            <person name="Aquadro C.F."/>
            <person name="Ardell D.H."/>
            <person name="Arguello R."/>
            <person name="Artieri C.G."/>
            <person name="Barbash D.A."/>
            <person name="Barker D."/>
            <person name="Barsanti P."/>
            <person name="Batterham P."/>
            <person name="Batzoglou S."/>
            <person name="Begun D."/>
            <person name="Bhutkar A."/>
            <person name="Blanco E."/>
            <person name="Bosak S.A."/>
            <person name="Bradley R.K."/>
            <person name="Brand A.D."/>
            <person name="Brent M.R."/>
            <person name="Brooks A.N."/>
            <person name="Brown R.H."/>
            <person name="Butlin R.K."/>
            <person name="Caggese C."/>
            <person name="Calvi B.R."/>
            <person name="Bernardo de Carvalho A."/>
            <person name="Caspi A."/>
            <person name="Castrezana S."/>
            <person name="Celniker S.E."/>
            <person name="Chang J.L."/>
            <person name="Chapple C."/>
            <person name="Chatterji S."/>
            <person name="Chinwalla A."/>
            <person name="Civetta A."/>
            <person name="Clifton S.W."/>
            <person name="Comeron J.M."/>
            <person name="Costello J.C."/>
            <person name="Coyne J.A."/>
            <person name="Daub J."/>
            <person name="David R.G."/>
            <person name="Delcher A.L."/>
            <person name="Delehaunty K."/>
            <person name="Do C.B."/>
            <person name="Ebling H."/>
            <person name="Edwards K."/>
            <person name="Eickbush T."/>
            <person name="Evans J.D."/>
            <person name="Filipski A."/>
            <person name="Findeiss S."/>
            <person name="Freyhult E."/>
            <person name="Fulton L."/>
            <person name="Fulton R."/>
            <person name="Garcia A.C."/>
            <person name="Gardiner A."/>
            <person name="Garfield D.A."/>
            <person name="Garvin B.E."/>
            <person name="Gibson G."/>
            <person name="Gilbert D."/>
            <person name="Gnerre S."/>
            <person name="Godfrey J."/>
            <person name="Good R."/>
            <person name="Gotea V."/>
            <person name="Gravely B."/>
            <person name="Greenberg A.J."/>
            <person name="Griffiths-Jones S."/>
            <person name="Gross S."/>
            <person name="Guigo R."/>
            <person name="Gustafson E.A."/>
            <person name="Haerty W."/>
            <person name="Hahn M.W."/>
            <person name="Halligan D.L."/>
            <person name="Halpern A.L."/>
            <person name="Halter G.M."/>
            <person name="Han M.V."/>
            <person name="Heger A."/>
            <person name="Hillier L."/>
            <person name="Hinrichs A.S."/>
            <person name="Holmes I."/>
            <person name="Hoskins R.A."/>
            <person name="Hubisz M.J."/>
            <person name="Hultmark D."/>
            <person name="Huntley M.A."/>
            <person name="Jaffe D.B."/>
            <person name="Jagadeeshan S."/>
            <person name="Jeck W.R."/>
            <person name="Johnson J."/>
            <person name="Jones C.D."/>
            <person name="Jordan W.C."/>
            <person name="Karpen G.H."/>
            <person name="Kataoka E."/>
            <person name="Keightley P.D."/>
            <person name="Kheradpour P."/>
            <person name="Kirkness E.F."/>
            <person name="Koerich L.B."/>
            <person name="Kristiansen K."/>
            <person name="Kudrna D."/>
            <person name="Kulathinal R.J."/>
            <person name="Kumar S."/>
            <person name="Kwok R."/>
            <person name="Lander E."/>
            <person name="Langley C.H."/>
            <person name="Lapoint R."/>
            <person name="Lazzaro B.P."/>
            <person name="Lee S.J."/>
            <person name="Levesque L."/>
            <person name="Li R."/>
            <person name="Lin C.F."/>
            <person name="Lin M.F."/>
            <person name="Lindblad-Toh K."/>
            <person name="Llopart A."/>
            <person name="Long M."/>
            <person name="Low L."/>
            <person name="Lozovsky E."/>
            <person name="Lu J."/>
            <person name="Luo M."/>
            <person name="Machado C.A."/>
            <person name="Makalowski W."/>
            <person name="Marzo M."/>
            <person name="Matsuda M."/>
            <person name="Matzkin L."/>
            <person name="McAllister B."/>
            <person name="McBride C.S."/>
            <person name="McKernan B."/>
            <person name="McKernan K."/>
            <person name="Mendez-Lago M."/>
            <person name="Minx P."/>
            <person name="Mollenhauer M.U."/>
            <person name="Montooth K."/>
            <person name="Mount S.M."/>
            <person name="Mu X."/>
            <person name="Myers E."/>
            <person name="Negre B."/>
            <person name="Newfeld S."/>
            <person name="Nielsen R."/>
            <person name="Noor M.A."/>
            <person name="O'Grady P."/>
            <person name="Pachter L."/>
            <person name="Papaceit M."/>
            <person name="Parisi M.J."/>
            <person name="Parisi M."/>
            <person name="Parts L."/>
            <person name="Pedersen J.S."/>
            <person name="Pesole G."/>
            <person name="Phillippy A.M."/>
            <person name="Ponting C.P."/>
            <person name="Pop M."/>
            <person name="Porcelli D."/>
            <person name="Powell J.R."/>
            <person name="Prohaska S."/>
            <person name="Pruitt K."/>
            <person name="Puig M."/>
            <person name="Quesneville H."/>
            <person name="Ram K.R."/>
            <person name="Rand D."/>
            <person name="Rasmussen M.D."/>
            <person name="Reed L.K."/>
            <person name="Reenan R."/>
            <person name="Reily A."/>
            <person name="Remington K.A."/>
            <person name="Rieger T.T."/>
            <person name="Ritchie M.G."/>
            <person name="Robin C."/>
            <person name="Rogers Y.H."/>
            <person name="Rohde C."/>
            <person name="Rozas J."/>
            <person name="Rubenfield M.J."/>
            <person name="Ruiz A."/>
            <person name="Russo S."/>
            <person name="Salzberg S.L."/>
            <person name="Sanchez-Gracia A."/>
            <person name="Saranga D.J."/>
            <person name="Sato H."/>
            <person name="Schaeffer S.W."/>
            <person name="Schatz M.C."/>
            <person name="Schlenke T."/>
            <person name="Schwartz R."/>
            <person name="Segarra C."/>
            <person name="Singh R.S."/>
            <person name="Sirot L."/>
            <person name="Sirota M."/>
            <person name="Sisneros N.B."/>
            <person name="Smith C.D."/>
            <person name="Smith T.F."/>
            <person name="Spieth J."/>
            <person name="Stage D.E."/>
            <person name="Stark A."/>
            <person name="Stephan W."/>
            <person name="Strausberg R.L."/>
            <person name="Strempel S."/>
            <person name="Sturgill D."/>
            <person name="Sutton G."/>
            <person name="Sutton G.G."/>
            <person name="Tao W."/>
            <person name="Teichmann S."/>
            <person name="Tobari Y.N."/>
            <person name="Tomimura Y."/>
            <person name="Tsolas J.M."/>
            <person name="Valente V.L."/>
            <person name="Venter E."/>
            <person name="Venter J.C."/>
            <person name="Vicario S."/>
            <person name="Vieira F.G."/>
            <person name="Vilella A.J."/>
            <person name="Villasante A."/>
            <person name="Walenz B."/>
            <person name="Wang J."/>
            <person name="Wasserman M."/>
            <person name="Watts T."/>
            <person name="Wilson D."/>
            <person name="Wilson R.K."/>
            <person name="Wing R.A."/>
            <person name="Wolfner M.F."/>
            <person name="Wong A."/>
            <person name="Wong G.K."/>
            <person name="Wu C.I."/>
            <person name="Wu G."/>
            <person name="Yamamoto D."/>
            <person name="Yang H.P."/>
            <person name="Yang S.P."/>
            <person name="Yorke J.A."/>
            <person name="Yoshida K."/>
            <person name="Zdobnov E."/>
            <person name="Zhang P."/>
            <person name="Zhang Y."/>
            <person name="Zimin A.V."/>
            <person name="Baldwin J."/>
            <person name="Abdouelleil A."/>
            <person name="Abdulkadir J."/>
            <person name="Abebe A."/>
            <person name="Abera B."/>
            <person name="Abreu J."/>
            <person name="Acer S.C."/>
            <person name="Aftuck L."/>
            <person name="Alexander A."/>
            <person name="An P."/>
            <person name="Anderson E."/>
            <person name="Anderson S."/>
            <person name="Arachi H."/>
            <person name="Azer M."/>
            <person name="Bachantsang P."/>
            <person name="Barry A."/>
            <person name="Bayul T."/>
            <person name="Berlin A."/>
            <person name="Bessette D."/>
            <person name="Bloom T."/>
            <person name="Blye J."/>
            <person name="Boguslavskiy L."/>
            <person name="Bonnet C."/>
            <person name="Boukhgalter B."/>
            <person name="Bourzgui I."/>
            <person name="Brown A."/>
            <person name="Cahill P."/>
            <person name="Channer S."/>
            <person name="Cheshatsang Y."/>
            <person name="Chuda L."/>
            <person name="Citroen M."/>
            <person name="Collymore A."/>
            <person name="Cooke P."/>
            <person name="Costello M."/>
            <person name="D'Aco K."/>
            <person name="Daza R."/>
            <person name="De Haan G."/>
            <person name="DeGray S."/>
            <person name="DeMaso C."/>
            <person name="Dhargay N."/>
            <person name="Dooley K."/>
            <person name="Dooley E."/>
            <person name="Doricent M."/>
            <person name="Dorje P."/>
            <person name="Dorjee K."/>
            <person name="Dupes A."/>
            <person name="Elong R."/>
            <person name="Falk J."/>
            <person name="Farina A."/>
            <person name="Faro S."/>
            <person name="Ferguson D."/>
            <person name="Fisher S."/>
            <person name="Foley C.D."/>
            <person name="Franke A."/>
            <person name="Friedrich D."/>
            <person name="Gadbois L."/>
            <person name="Gearin G."/>
            <person name="Gearin C.R."/>
            <person name="Giannoukos G."/>
            <person name="Goode T."/>
            <person name="Graham J."/>
            <person name="Grandbois E."/>
            <person name="Grewal S."/>
            <person name="Gyaltsen K."/>
            <person name="Hafez N."/>
            <person name="Hagos B."/>
            <person name="Hall J."/>
            <person name="Henson C."/>
            <person name="Hollinger A."/>
            <person name="Honan T."/>
            <person name="Huard M.D."/>
            <person name="Hughes L."/>
            <person name="Hurhula B."/>
            <person name="Husby M.E."/>
            <person name="Kamat A."/>
            <person name="Kanga B."/>
            <person name="Kashin S."/>
            <person name="Khazanovich D."/>
            <person name="Kisner P."/>
            <person name="Lance K."/>
            <person name="Lara M."/>
            <person name="Lee W."/>
            <person name="Lennon N."/>
            <person name="Letendre F."/>
            <person name="LeVine R."/>
            <person name="Lipovsky A."/>
            <person name="Liu X."/>
            <person name="Liu J."/>
            <person name="Liu S."/>
            <person name="Lokyitsang T."/>
            <person name="Lokyitsang Y."/>
            <person name="Lubonja R."/>
            <person name="Lui A."/>
            <person name="MacDonald P."/>
            <person name="Magnisalis V."/>
            <person name="Maru K."/>
            <person name="Matthews C."/>
            <person name="McCusker W."/>
            <person name="McDonough S."/>
            <person name="Mehta T."/>
            <person name="Meldrim J."/>
            <person name="Meneus L."/>
            <person name="Mihai O."/>
            <person name="Mihalev A."/>
            <person name="Mihova T."/>
            <person name="Mittelman R."/>
            <person name="Mlenga V."/>
            <person name="Montmayeur A."/>
            <person name="Mulrain L."/>
            <person name="Navidi A."/>
            <person name="Naylor J."/>
            <person name="Negash T."/>
            <person name="Nguyen T."/>
            <person name="Nguyen N."/>
            <person name="Nicol R."/>
            <person name="Norbu C."/>
            <person name="Norbu N."/>
            <person name="Novod N."/>
            <person name="O'Neill B."/>
            <person name="Osman S."/>
            <person name="Markiewicz E."/>
            <person name="Oyono O.L."/>
            <person name="Patti C."/>
            <person name="Phunkhang P."/>
            <person name="Pierre F."/>
            <person name="Priest M."/>
            <person name="Raghuraman S."/>
            <person name="Rege F."/>
            <person name="Reyes R."/>
            <person name="Rise C."/>
            <person name="Rogov P."/>
            <person name="Ross K."/>
            <person name="Ryan E."/>
            <person name="Settipalli S."/>
            <person name="Shea T."/>
            <person name="Sherpa N."/>
            <person name="Shi L."/>
            <person name="Shih D."/>
            <person name="Sparrow T."/>
            <person name="Spaulding J."/>
            <person name="Stalker J."/>
            <person name="Stange-Thomann N."/>
            <person name="Stavropoulos S."/>
            <person name="Stone C."/>
            <person name="Strader C."/>
            <person name="Tesfaye S."/>
            <person name="Thomson T."/>
            <person name="Thoulutsang Y."/>
            <person name="Thoulutsang D."/>
            <person name="Topham K."/>
            <person name="Topping I."/>
            <person name="Tsamla T."/>
            <person name="Vassiliev H."/>
            <person name="Vo A."/>
            <person name="Wangchuk T."/>
            <person name="Wangdi T."/>
            <person name="Weiand M."/>
            <person name="Wilkinson J."/>
            <person name="Wilson A."/>
            <person name="Yadav S."/>
            <person name="Young G."/>
            <person name="Yu Q."/>
            <person name="Zembek L."/>
            <person name="Zhong D."/>
            <person name="Zimmer A."/>
            <person name="Zwirko Z."/>
            <person name="Jaffe D.B."/>
            <person name="Alvarez P."/>
            <person name="Brockman W."/>
            <person name="Butler J."/>
            <person name="Chin C."/>
            <person name="Gnerre S."/>
            <person name="Grabherr M."/>
            <person name="Kleber M."/>
            <person name="Mauceli E."/>
            <person name="MacCallum I."/>
        </authorList>
    </citation>
    <scope>NUCLEOTIDE SEQUENCE [LARGE SCALE GENOMIC DNA]</scope>
    <source>
        <strain evidence="3">Tucson 15010-1051.87</strain>
    </source>
</reference>
<keyword evidence="1" id="KW-1133">Transmembrane helix</keyword>
<accession>B4LN10</accession>
<dbReference type="Proteomes" id="UP000008792">
    <property type="component" value="Unassembled WGS sequence"/>
</dbReference>
<dbReference type="AlphaFoldDB" id="B4LN10"/>
<keyword evidence="3" id="KW-1185">Reference proteome</keyword>
<keyword evidence="1" id="KW-0812">Transmembrane</keyword>
<dbReference type="InParanoid" id="B4LN10"/>
<dbReference type="KEGG" id="dvi:6626673"/>
<protein>
    <submittedName>
        <fullName evidence="2">Uncharacterized protein</fullName>
    </submittedName>
</protein>
<name>B4LN10_DROVI</name>
<dbReference type="HOGENOM" id="CLU_1588237_0_0_1"/>
<proteinExistence type="predicted"/>
<feature type="transmembrane region" description="Helical" evidence="1">
    <location>
        <begin position="28"/>
        <end position="45"/>
    </location>
</feature>
<organism evidence="2 3">
    <name type="scientific">Drosophila virilis</name>
    <name type="common">Fruit fly</name>
    <dbReference type="NCBI Taxonomy" id="7244"/>
    <lineage>
        <taxon>Eukaryota</taxon>
        <taxon>Metazoa</taxon>
        <taxon>Ecdysozoa</taxon>
        <taxon>Arthropoda</taxon>
        <taxon>Hexapoda</taxon>
        <taxon>Insecta</taxon>
        <taxon>Pterygota</taxon>
        <taxon>Neoptera</taxon>
        <taxon>Endopterygota</taxon>
        <taxon>Diptera</taxon>
        <taxon>Brachycera</taxon>
        <taxon>Muscomorpha</taxon>
        <taxon>Ephydroidea</taxon>
        <taxon>Drosophilidae</taxon>
        <taxon>Drosophila</taxon>
    </lineage>
</organism>
<dbReference type="EMBL" id="CH940648">
    <property type="protein sequence ID" value="EDW62125.2"/>
    <property type="molecule type" value="Genomic_DNA"/>
</dbReference>
<gene>
    <name evidence="2" type="primary">Dvir\GJ22420</name>
    <name evidence="2" type="ORF">Dvir_GJ22420</name>
</gene>
<evidence type="ECO:0000256" key="1">
    <source>
        <dbReference type="SAM" id="Phobius"/>
    </source>
</evidence>
<feature type="transmembrane region" description="Helical" evidence="1">
    <location>
        <begin position="52"/>
        <end position="71"/>
    </location>
</feature>
<evidence type="ECO:0000313" key="3">
    <source>
        <dbReference type="Proteomes" id="UP000008792"/>
    </source>
</evidence>
<feature type="transmembrane region" description="Helical" evidence="1">
    <location>
        <begin position="83"/>
        <end position="103"/>
    </location>
</feature>
<keyword evidence="1" id="KW-0472">Membrane</keyword>
<evidence type="ECO:0000313" key="2">
    <source>
        <dbReference type="EMBL" id="EDW62125.2"/>
    </source>
</evidence>